<dbReference type="SUPFAM" id="SSF90123">
    <property type="entry name" value="ABC transporter transmembrane region"/>
    <property type="match status" value="1"/>
</dbReference>
<keyword evidence="4" id="KW-0547">Nucleotide-binding</keyword>
<evidence type="ECO:0000259" key="10">
    <source>
        <dbReference type="PROSITE" id="PS50929"/>
    </source>
</evidence>
<dbReference type="Pfam" id="PF00664">
    <property type="entry name" value="ABC_membrane"/>
    <property type="match status" value="1"/>
</dbReference>
<evidence type="ECO:0000256" key="7">
    <source>
        <dbReference type="ARBA" id="ARBA00023136"/>
    </source>
</evidence>
<dbReference type="InterPro" id="IPR003593">
    <property type="entry name" value="AAA+_ATPase"/>
</dbReference>
<comment type="subcellular location">
    <subcellularLocation>
        <location evidence="1">Cell membrane</location>
        <topology evidence="1">Multi-pass membrane protein</topology>
    </subcellularLocation>
</comment>
<evidence type="ECO:0000313" key="11">
    <source>
        <dbReference type="EMBL" id="KXB64396.1"/>
    </source>
</evidence>
<dbReference type="GO" id="GO:0016887">
    <property type="term" value="F:ATP hydrolysis activity"/>
    <property type="evidence" value="ECO:0007669"/>
    <property type="project" value="InterPro"/>
</dbReference>
<dbReference type="SMART" id="SM00382">
    <property type="entry name" value="AAA"/>
    <property type="match status" value="1"/>
</dbReference>
<sequence length="577" mass="66157">MMKNKNPLFQFLPYMKKAKRSYIIGFVFSLLNVGLGVAGVYVLSKVFDGITGDLTRQIILKSLIVIAGYGLILLCSGISNYIRNIYLVKGANEVYVRIQMQVYDHIQNLPIKYFDNMPAGSVVSRITSDVNQIRTFFVSTFVQILIIVLKIIFSYIVLFYVDVRFGLFMLALFPIMFIVLKIYNKLSIDSIKGYRRKFSQSNGIINENYQNLEIIKAFNKEKESIEDWNKHNEERYKYWKKLNLVDSLLLHNITGVFRIVIFIGIVYYYSYSHFNNVYGITLGMVYLFINYTTDIIYRIADFTMGISNYIRAQGAAINIQEILKLEVEEDNHNDITEDNFRGNIKFEDVYFSYKDDFYVLRDLNLEIKENQTVAFVGHTGSGKSTIMNLIVKFYSATKGNVLINGRNINDYSKEYLREKTAIVLQDSFLFEGTLLENITTSNDEKIAREALSRVGGDFILESRSLDSKVEVGGNNFSTGEKQLICLARALAKDPKILILDESTANIDSETEQNVSRAIEELKQGRTTLIIAHRLSTIKNADMIYVLRKGKVIESGTHEQLLALEGSYKKMYETQVKG</sequence>
<evidence type="ECO:0000256" key="5">
    <source>
        <dbReference type="ARBA" id="ARBA00022840"/>
    </source>
</evidence>
<dbReference type="Proteomes" id="UP000070355">
    <property type="component" value="Unassembled WGS sequence"/>
</dbReference>
<organism evidence="11 12">
    <name type="scientific">Gemella haemolysans</name>
    <dbReference type="NCBI Taxonomy" id="1379"/>
    <lineage>
        <taxon>Bacteria</taxon>
        <taxon>Bacillati</taxon>
        <taxon>Bacillota</taxon>
        <taxon>Bacilli</taxon>
        <taxon>Bacillales</taxon>
        <taxon>Gemellaceae</taxon>
        <taxon>Gemella</taxon>
    </lineage>
</organism>
<keyword evidence="3 8" id="KW-0812">Transmembrane</keyword>
<keyword evidence="2" id="KW-0813">Transport</keyword>
<dbReference type="PANTHER" id="PTHR43394:SF1">
    <property type="entry name" value="ATP-BINDING CASSETTE SUB-FAMILY B MEMBER 10, MITOCHONDRIAL"/>
    <property type="match status" value="1"/>
</dbReference>
<dbReference type="Pfam" id="PF00005">
    <property type="entry name" value="ABC_tran"/>
    <property type="match status" value="1"/>
</dbReference>
<feature type="domain" description="ABC transporter" evidence="9">
    <location>
        <begin position="344"/>
        <end position="573"/>
    </location>
</feature>
<feature type="transmembrane region" description="Helical" evidence="8">
    <location>
        <begin position="21"/>
        <end position="43"/>
    </location>
</feature>
<feature type="transmembrane region" description="Helical" evidence="8">
    <location>
        <begin position="135"/>
        <end position="159"/>
    </location>
</feature>
<name>A0A134A9K5_9BACL</name>
<dbReference type="InterPro" id="IPR027417">
    <property type="entry name" value="P-loop_NTPase"/>
</dbReference>
<dbReference type="GO" id="GO:0005886">
    <property type="term" value="C:plasma membrane"/>
    <property type="evidence" value="ECO:0007669"/>
    <property type="project" value="UniProtKB-SubCell"/>
</dbReference>
<dbReference type="SUPFAM" id="SSF52540">
    <property type="entry name" value="P-loop containing nucleoside triphosphate hydrolases"/>
    <property type="match status" value="1"/>
</dbReference>
<dbReference type="FunFam" id="3.40.50.300:FF:000604">
    <property type="entry name" value="ABC transporter B family member 28"/>
    <property type="match status" value="1"/>
</dbReference>
<dbReference type="PROSITE" id="PS50929">
    <property type="entry name" value="ABC_TM1F"/>
    <property type="match status" value="1"/>
</dbReference>
<keyword evidence="5 11" id="KW-0067">ATP-binding</keyword>
<accession>A0A134A9K5</accession>
<dbReference type="PANTHER" id="PTHR43394">
    <property type="entry name" value="ATP-DEPENDENT PERMEASE MDL1, MITOCHONDRIAL"/>
    <property type="match status" value="1"/>
</dbReference>
<keyword evidence="7 8" id="KW-0472">Membrane</keyword>
<evidence type="ECO:0000313" key="12">
    <source>
        <dbReference type="Proteomes" id="UP000070355"/>
    </source>
</evidence>
<dbReference type="GO" id="GO:0005524">
    <property type="term" value="F:ATP binding"/>
    <property type="evidence" value="ECO:0007669"/>
    <property type="project" value="UniProtKB-KW"/>
</dbReference>
<dbReference type="Gene3D" id="3.40.50.300">
    <property type="entry name" value="P-loop containing nucleotide triphosphate hydrolases"/>
    <property type="match status" value="1"/>
</dbReference>
<feature type="transmembrane region" description="Helical" evidence="8">
    <location>
        <begin position="63"/>
        <end position="82"/>
    </location>
</feature>
<evidence type="ECO:0000259" key="9">
    <source>
        <dbReference type="PROSITE" id="PS50893"/>
    </source>
</evidence>
<protein>
    <submittedName>
        <fullName evidence="11">ABC transporter, ATP-binding protein</fullName>
    </submittedName>
</protein>
<dbReference type="EMBL" id="LSDC01000003">
    <property type="protein sequence ID" value="KXB64396.1"/>
    <property type="molecule type" value="Genomic_DNA"/>
</dbReference>
<feature type="transmembrane region" description="Helical" evidence="8">
    <location>
        <begin position="277"/>
        <end position="297"/>
    </location>
</feature>
<dbReference type="RefSeq" id="WP_231724122.1">
    <property type="nucleotide sequence ID" value="NZ_KQ959915.1"/>
</dbReference>
<feature type="transmembrane region" description="Helical" evidence="8">
    <location>
        <begin position="165"/>
        <end position="183"/>
    </location>
</feature>
<gene>
    <name evidence="11" type="ORF">HMPREF3186_00007</name>
</gene>
<evidence type="ECO:0000256" key="6">
    <source>
        <dbReference type="ARBA" id="ARBA00022989"/>
    </source>
</evidence>
<dbReference type="InterPro" id="IPR036640">
    <property type="entry name" value="ABC1_TM_sf"/>
</dbReference>
<dbReference type="Gene3D" id="1.20.1560.10">
    <property type="entry name" value="ABC transporter type 1, transmembrane domain"/>
    <property type="match status" value="1"/>
</dbReference>
<dbReference type="GO" id="GO:0015421">
    <property type="term" value="F:ABC-type oligopeptide transporter activity"/>
    <property type="evidence" value="ECO:0007669"/>
    <property type="project" value="TreeGrafter"/>
</dbReference>
<proteinExistence type="predicted"/>
<dbReference type="GO" id="GO:0005737">
    <property type="term" value="C:cytoplasm"/>
    <property type="evidence" value="ECO:0007669"/>
    <property type="project" value="UniProtKB-ARBA"/>
</dbReference>
<evidence type="ECO:0000256" key="4">
    <source>
        <dbReference type="ARBA" id="ARBA00022741"/>
    </source>
</evidence>
<comment type="caution">
    <text evidence="11">The sequence shown here is derived from an EMBL/GenBank/DDBJ whole genome shotgun (WGS) entry which is preliminary data.</text>
</comment>
<feature type="domain" description="ABC transmembrane type-1" evidence="10">
    <location>
        <begin position="23"/>
        <end position="311"/>
    </location>
</feature>
<dbReference type="STRING" id="1379.HMPREF3186_00007"/>
<reference evidence="12" key="1">
    <citation type="submission" date="2016-01" db="EMBL/GenBank/DDBJ databases">
        <authorList>
            <person name="Mitreva M."/>
            <person name="Pepin K.H."/>
            <person name="Mihindukulasuriya K.A."/>
            <person name="Fulton R."/>
            <person name="Fronick C."/>
            <person name="O'Laughlin M."/>
            <person name="Miner T."/>
            <person name="Herter B."/>
            <person name="Rosa B.A."/>
            <person name="Cordes M."/>
            <person name="Tomlinson C."/>
            <person name="Wollam A."/>
            <person name="Palsikar V.B."/>
            <person name="Mardis E.R."/>
            <person name="Wilson R.K."/>
        </authorList>
    </citation>
    <scope>NUCLEOTIDE SEQUENCE [LARGE SCALE GENOMIC DNA]</scope>
    <source>
        <strain evidence="12">DNF01167</strain>
    </source>
</reference>
<dbReference type="CDD" id="cd18544">
    <property type="entry name" value="ABC_6TM_TmrA_like"/>
    <property type="match status" value="1"/>
</dbReference>
<feature type="transmembrane region" description="Helical" evidence="8">
    <location>
        <begin position="248"/>
        <end position="271"/>
    </location>
</feature>
<dbReference type="InterPro" id="IPR003439">
    <property type="entry name" value="ABC_transporter-like_ATP-bd"/>
</dbReference>
<keyword evidence="6 8" id="KW-1133">Transmembrane helix</keyword>
<evidence type="ECO:0000256" key="1">
    <source>
        <dbReference type="ARBA" id="ARBA00004651"/>
    </source>
</evidence>
<dbReference type="AlphaFoldDB" id="A0A134A9K5"/>
<evidence type="ECO:0000256" key="3">
    <source>
        <dbReference type="ARBA" id="ARBA00022692"/>
    </source>
</evidence>
<dbReference type="InterPro" id="IPR039421">
    <property type="entry name" value="Type_1_exporter"/>
</dbReference>
<evidence type="ECO:0000256" key="2">
    <source>
        <dbReference type="ARBA" id="ARBA00022448"/>
    </source>
</evidence>
<dbReference type="InterPro" id="IPR011527">
    <property type="entry name" value="ABC1_TM_dom"/>
</dbReference>
<evidence type="ECO:0000256" key="8">
    <source>
        <dbReference type="SAM" id="Phobius"/>
    </source>
</evidence>
<dbReference type="PROSITE" id="PS50893">
    <property type="entry name" value="ABC_TRANSPORTER_2"/>
    <property type="match status" value="1"/>
</dbReference>
<dbReference type="PATRIC" id="fig|1379.3.peg.7"/>